<evidence type="ECO:0000256" key="8">
    <source>
        <dbReference type="ARBA" id="ARBA00023065"/>
    </source>
</evidence>
<gene>
    <name evidence="12" type="ORF">L1049_026662</name>
</gene>
<keyword evidence="7" id="KW-1133">Transmembrane helix</keyword>
<evidence type="ECO:0000313" key="13">
    <source>
        <dbReference type="Proteomes" id="UP001415857"/>
    </source>
</evidence>
<protein>
    <recommendedName>
        <fullName evidence="11">Calcium uniporter protein C-terminal domain-containing protein</fullName>
    </recommendedName>
</protein>
<feature type="compositionally biased region" description="Polar residues" evidence="10">
    <location>
        <begin position="24"/>
        <end position="36"/>
    </location>
</feature>
<evidence type="ECO:0000256" key="5">
    <source>
        <dbReference type="ARBA" id="ARBA00022692"/>
    </source>
</evidence>
<dbReference type="EMBL" id="JBBPBK010000014">
    <property type="protein sequence ID" value="KAK9271073.1"/>
    <property type="molecule type" value="Genomic_DNA"/>
</dbReference>
<keyword evidence="4" id="KW-0109">Calcium transport</keyword>
<comment type="caution">
    <text evidence="12">The sequence shown here is derived from an EMBL/GenBank/DDBJ whole genome shotgun (WGS) entry which is preliminary data.</text>
</comment>
<evidence type="ECO:0000256" key="1">
    <source>
        <dbReference type="ARBA" id="ARBA00004141"/>
    </source>
</evidence>
<dbReference type="InterPro" id="IPR039055">
    <property type="entry name" value="MCU_fam"/>
</dbReference>
<keyword evidence="6" id="KW-0106">Calcium</keyword>
<evidence type="ECO:0000256" key="3">
    <source>
        <dbReference type="ARBA" id="ARBA00022448"/>
    </source>
</evidence>
<dbReference type="AlphaFoldDB" id="A0AAP0NE44"/>
<evidence type="ECO:0000256" key="4">
    <source>
        <dbReference type="ARBA" id="ARBA00022568"/>
    </source>
</evidence>
<name>A0AAP0NE44_LIQFO</name>
<accession>A0AAP0NE44</accession>
<evidence type="ECO:0000256" key="9">
    <source>
        <dbReference type="ARBA" id="ARBA00023136"/>
    </source>
</evidence>
<keyword evidence="9" id="KW-0472">Membrane</keyword>
<organism evidence="12 13">
    <name type="scientific">Liquidambar formosana</name>
    <name type="common">Formosan gum</name>
    <dbReference type="NCBI Taxonomy" id="63359"/>
    <lineage>
        <taxon>Eukaryota</taxon>
        <taxon>Viridiplantae</taxon>
        <taxon>Streptophyta</taxon>
        <taxon>Embryophyta</taxon>
        <taxon>Tracheophyta</taxon>
        <taxon>Spermatophyta</taxon>
        <taxon>Magnoliopsida</taxon>
        <taxon>eudicotyledons</taxon>
        <taxon>Gunneridae</taxon>
        <taxon>Pentapetalae</taxon>
        <taxon>Saxifragales</taxon>
        <taxon>Altingiaceae</taxon>
        <taxon>Liquidambar</taxon>
    </lineage>
</organism>
<keyword evidence="3" id="KW-0813">Transport</keyword>
<keyword evidence="5" id="KW-0812">Transmembrane</keyword>
<evidence type="ECO:0000259" key="11">
    <source>
        <dbReference type="Pfam" id="PF04678"/>
    </source>
</evidence>
<dbReference type="PANTHER" id="PTHR13462:SF17">
    <property type="entry name" value="CALCIUM UNIPORTER PROTEIN 4, MITOCHONDRIAL"/>
    <property type="match status" value="1"/>
</dbReference>
<feature type="domain" description="Calcium uniporter protein C-terminal" evidence="11">
    <location>
        <begin position="170"/>
        <end position="329"/>
    </location>
</feature>
<dbReference type="InterPro" id="IPR006769">
    <property type="entry name" value="MCU_C"/>
</dbReference>
<dbReference type="GO" id="GO:0005262">
    <property type="term" value="F:calcium channel activity"/>
    <property type="evidence" value="ECO:0007669"/>
    <property type="project" value="TreeGrafter"/>
</dbReference>
<comment type="subcellular location">
    <subcellularLocation>
        <location evidence="1">Membrane</location>
        <topology evidence="1">Multi-pass membrane protein</topology>
    </subcellularLocation>
</comment>
<evidence type="ECO:0000313" key="12">
    <source>
        <dbReference type="EMBL" id="KAK9271073.1"/>
    </source>
</evidence>
<evidence type="ECO:0000256" key="2">
    <source>
        <dbReference type="ARBA" id="ARBA00005653"/>
    </source>
</evidence>
<dbReference type="GO" id="GO:0051560">
    <property type="term" value="P:mitochondrial calcium ion homeostasis"/>
    <property type="evidence" value="ECO:0007669"/>
    <property type="project" value="InterPro"/>
</dbReference>
<dbReference type="GO" id="GO:1990246">
    <property type="term" value="C:uniplex complex"/>
    <property type="evidence" value="ECO:0007669"/>
    <property type="project" value="TreeGrafter"/>
</dbReference>
<evidence type="ECO:0000256" key="6">
    <source>
        <dbReference type="ARBA" id="ARBA00022837"/>
    </source>
</evidence>
<feature type="region of interest" description="Disordered" evidence="10">
    <location>
        <begin position="7"/>
        <end position="41"/>
    </location>
</feature>
<dbReference type="GO" id="GO:0036444">
    <property type="term" value="P:calcium import into the mitochondrion"/>
    <property type="evidence" value="ECO:0007669"/>
    <property type="project" value="TreeGrafter"/>
</dbReference>
<dbReference type="GO" id="GO:0015292">
    <property type="term" value="F:uniporter activity"/>
    <property type="evidence" value="ECO:0007669"/>
    <property type="project" value="TreeGrafter"/>
</dbReference>
<sequence>MALRKALSQRLSNISRAPSPASPLETSPISSPSSKTFVPPNAAKTNFHREYLTSPEPGENGFFRRFLQRRGINQSSSRLPEFLSLPVGDKLKERLRGMNPSVDRLRLDGIIPPAPAINNDSLDGISVQSARKILRLAQVEKLKSRLREIRTNSISYTEFVRICVEACSNEDQGVEFAKMLDESGNVIVLGNVVFLRPEQVAESMRTIISQSIAIPNDPRRKELEEMEKQKALIEQKAKSLVQKEIRCGLGFVVLQHLYYLRLTFWELSWDVMEPICYFTSSLYVVAGFMFFLRTSAEPSFEGYSRCRFKAKQKQLMKAHNFDIQKYNELQKAFYSHNYSSKQLSSVNHEEGVSQCYA</sequence>
<evidence type="ECO:0000256" key="7">
    <source>
        <dbReference type="ARBA" id="ARBA00022989"/>
    </source>
</evidence>
<dbReference type="Proteomes" id="UP001415857">
    <property type="component" value="Unassembled WGS sequence"/>
</dbReference>
<comment type="similarity">
    <text evidence="2">Belongs to the MCU (TC 1.A.77) family.</text>
</comment>
<evidence type="ECO:0000256" key="10">
    <source>
        <dbReference type="SAM" id="MobiDB-lite"/>
    </source>
</evidence>
<dbReference type="PANTHER" id="PTHR13462">
    <property type="entry name" value="CALCIUM UNIPORTER PROTEIN, MITOCHONDRIAL"/>
    <property type="match status" value="1"/>
</dbReference>
<keyword evidence="13" id="KW-1185">Reference proteome</keyword>
<reference evidence="12 13" key="1">
    <citation type="journal article" date="2024" name="Plant J.">
        <title>Genome sequences and population genomics reveal climatic adaptation and genomic divergence between two closely related sweetgum species.</title>
        <authorList>
            <person name="Xu W.Q."/>
            <person name="Ren C.Q."/>
            <person name="Zhang X.Y."/>
            <person name="Comes H.P."/>
            <person name="Liu X.H."/>
            <person name="Li Y.G."/>
            <person name="Kettle C.J."/>
            <person name="Jalonen R."/>
            <person name="Gaisberger H."/>
            <person name="Ma Y.Z."/>
            <person name="Qiu Y.X."/>
        </authorList>
    </citation>
    <scope>NUCLEOTIDE SEQUENCE [LARGE SCALE GENOMIC DNA]</scope>
    <source>
        <strain evidence="12">Hangzhou</strain>
    </source>
</reference>
<proteinExistence type="inferred from homology"/>
<dbReference type="Pfam" id="PF04678">
    <property type="entry name" value="MCU"/>
    <property type="match status" value="1"/>
</dbReference>
<keyword evidence="8" id="KW-0406">Ion transport</keyword>